<dbReference type="PANTHER" id="PTHR41291:SF1">
    <property type="entry name" value="DNA ALKYLATION REPAIR PROTEIN"/>
    <property type="match status" value="1"/>
</dbReference>
<dbReference type="RefSeq" id="WP_145218358.1">
    <property type="nucleotide sequence ID" value="NZ_CP036269.1"/>
</dbReference>
<proteinExistence type="predicted"/>
<keyword evidence="2" id="KW-1185">Reference proteome</keyword>
<dbReference type="EMBL" id="CP036269">
    <property type="protein sequence ID" value="QDT43573.1"/>
    <property type="molecule type" value="Genomic_DNA"/>
</dbReference>
<dbReference type="OrthoDB" id="9801369at2"/>
<dbReference type="Proteomes" id="UP000317171">
    <property type="component" value="Chromosome"/>
</dbReference>
<dbReference type="SUPFAM" id="SSF48371">
    <property type="entry name" value="ARM repeat"/>
    <property type="match status" value="1"/>
</dbReference>
<dbReference type="Gene3D" id="1.25.10.90">
    <property type="match status" value="1"/>
</dbReference>
<sequence>MTATEIVAQLEKLGSDSTKKVLINHGAKDPVLGVKVADLKKIQKQIKQDYQIALDLFDTGIYDAQYLAGLIADDAKMTKTNLRRWLTRANCMPISGSTVAWVTAESRFGHDLALEWIAAKKEAKAQAGWMTLCSLVSIKDDSELDLTEIKQLLKQIERTIHEQPNMLRYAMNNFIISTGSYIDSLTKTAIQTAKKIGTVTVDMGQTSCSVPSAVDYIQKVEQRGTIGKKRKTAKC</sequence>
<dbReference type="KEGG" id="gaz:Pan241w_36750"/>
<dbReference type="InterPro" id="IPR014825">
    <property type="entry name" value="DNA_alkylation"/>
</dbReference>
<dbReference type="Pfam" id="PF08713">
    <property type="entry name" value="DNA_alkylation"/>
    <property type="match status" value="1"/>
</dbReference>
<accession>A0A517RI90</accession>
<dbReference type="PANTHER" id="PTHR41291">
    <property type="entry name" value="DNA ALKYLATION REPAIR PROTEIN"/>
    <property type="match status" value="1"/>
</dbReference>
<dbReference type="AlphaFoldDB" id="A0A517RI90"/>
<evidence type="ECO:0000313" key="1">
    <source>
        <dbReference type="EMBL" id="QDT43573.1"/>
    </source>
</evidence>
<organism evidence="1 2">
    <name type="scientific">Gimesia alba</name>
    <dbReference type="NCBI Taxonomy" id="2527973"/>
    <lineage>
        <taxon>Bacteria</taxon>
        <taxon>Pseudomonadati</taxon>
        <taxon>Planctomycetota</taxon>
        <taxon>Planctomycetia</taxon>
        <taxon>Planctomycetales</taxon>
        <taxon>Planctomycetaceae</taxon>
        <taxon>Gimesia</taxon>
    </lineage>
</organism>
<evidence type="ECO:0000313" key="2">
    <source>
        <dbReference type="Proteomes" id="UP000317171"/>
    </source>
</evidence>
<protein>
    <submittedName>
        <fullName evidence="1">DNA alkylation repair enzyme</fullName>
    </submittedName>
</protein>
<reference evidence="1 2" key="1">
    <citation type="submission" date="2019-02" db="EMBL/GenBank/DDBJ databases">
        <title>Deep-cultivation of Planctomycetes and their phenomic and genomic characterization uncovers novel biology.</title>
        <authorList>
            <person name="Wiegand S."/>
            <person name="Jogler M."/>
            <person name="Boedeker C."/>
            <person name="Pinto D."/>
            <person name="Vollmers J."/>
            <person name="Rivas-Marin E."/>
            <person name="Kohn T."/>
            <person name="Peeters S.H."/>
            <person name="Heuer A."/>
            <person name="Rast P."/>
            <person name="Oberbeckmann S."/>
            <person name="Bunk B."/>
            <person name="Jeske O."/>
            <person name="Meyerdierks A."/>
            <person name="Storesund J.E."/>
            <person name="Kallscheuer N."/>
            <person name="Luecker S."/>
            <person name="Lage O.M."/>
            <person name="Pohl T."/>
            <person name="Merkel B.J."/>
            <person name="Hornburger P."/>
            <person name="Mueller R.-W."/>
            <person name="Bruemmer F."/>
            <person name="Labrenz M."/>
            <person name="Spormann A.M."/>
            <person name="Op den Camp H."/>
            <person name="Overmann J."/>
            <person name="Amann R."/>
            <person name="Jetten M.S.M."/>
            <person name="Mascher T."/>
            <person name="Medema M.H."/>
            <person name="Devos D.P."/>
            <person name="Kaster A.-K."/>
            <person name="Ovreas L."/>
            <person name="Rohde M."/>
            <person name="Galperin M.Y."/>
            <person name="Jogler C."/>
        </authorList>
    </citation>
    <scope>NUCLEOTIDE SEQUENCE [LARGE SCALE GENOMIC DNA]</scope>
    <source>
        <strain evidence="1 2">Pan241w</strain>
    </source>
</reference>
<dbReference type="CDD" id="cd06561">
    <property type="entry name" value="AlkD_like"/>
    <property type="match status" value="1"/>
</dbReference>
<dbReference type="InterPro" id="IPR016024">
    <property type="entry name" value="ARM-type_fold"/>
</dbReference>
<gene>
    <name evidence="1" type="ORF">Pan241w_36750</name>
</gene>
<name>A0A517RI90_9PLAN</name>